<feature type="region of interest" description="Disordered" evidence="1">
    <location>
        <begin position="46"/>
        <end position="84"/>
    </location>
</feature>
<organism evidence="2">
    <name type="scientific">Rhipicephalus zambeziensis</name>
    <dbReference type="NCBI Taxonomy" id="60191"/>
    <lineage>
        <taxon>Eukaryota</taxon>
        <taxon>Metazoa</taxon>
        <taxon>Ecdysozoa</taxon>
        <taxon>Arthropoda</taxon>
        <taxon>Chelicerata</taxon>
        <taxon>Arachnida</taxon>
        <taxon>Acari</taxon>
        <taxon>Parasitiformes</taxon>
        <taxon>Ixodida</taxon>
        <taxon>Ixodoidea</taxon>
        <taxon>Ixodidae</taxon>
        <taxon>Rhipicephalinae</taxon>
        <taxon>Rhipicephalus</taxon>
        <taxon>Rhipicephalus</taxon>
    </lineage>
</organism>
<protein>
    <submittedName>
        <fullName evidence="2">Uncharacterized protein</fullName>
    </submittedName>
</protein>
<sequence length="163" mass="17939">MGAMFWWMEKYEGQADHTFWEFALARQGRARCLSCILDLSLKAHSHRRRGGGQSGKASKRKAGKTSSPGGGSGRKTRRQVRSLPDQFFAARPRSPLCRSQSERAAAVALVYLWKKQCHVIATRARCPASSDVRAAKGGVWSEQVRALAASPLRKARFAAPPSV</sequence>
<dbReference type="AlphaFoldDB" id="A0A224YF82"/>
<reference evidence="2" key="1">
    <citation type="journal article" date="2017" name="Parasit. Vectors">
        <title>Sialotranscriptomics of Rhipicephalus zambeziensis reveals intricate expression profiles of secretory proteins and suggests tight temporal transcriptional regulation during blood-feeding.</title>
        <authorList>
            <person name="de Castro M.H."/>
            <person name="de Klerk D."/>
            <person name="Pienaar R."/>
            <person name="Rees D.J.G."/>
            <person name="Mans B.J."/>
        </authorList>
    </citation>
    <scope>NUCLEOTIDE SEQUENCE</scope>
    <source>
        <tissue evidence="2">Salivary glands</tissue>
    </source>
</reference>
<proteinExistence type="predicted"/>
<accession>A0A224YF82</accession>
<name>A0A224YF82_9ACAR</name>
<dbReference type="EMBL" id="GFPF01001458">
    <property type="protein sequence ID" value="MAA12604.1"/>
    <property type="molecule type" value="Transcribed_RNA"/>
</dbReference>
<evidence type="ECO:0000256" key="1">
    <source>
        <dbReference type="SAM" id="MobiDB-lite"/>
    </source>
</evidence>
<evidence type="ECO:0000313" key="2">
    <source>
        <dbReference type="EMBL" id="MAA12604.1"/>
    </source>
</evidence>